<dbReference type="InterPro" id="IPR023214">
    <property type="entry name" value="HAD_sf"/>
</dbReference>
<feature type="compositionally biased region" description="Low complexity" evidence="4">
    <location>
        <begin position="1125"/>
        <end position="1134"/>
    </location>
</feature>
<dbReference type="InterPro" id="IPR006439">
    <property type="entry name" value="HAD-SF_hydro_IA"/>
</dbReference>
<organism evidence="6 7">
    <name type="scientific">Chlorella vulgaris</name>
    <name type="common">Green alga</name>
    <dbReference type="NCBI Taxonomy" id="3077"/>
    <lineage>
        <taxon>Eukaryota</taxon>
        <taxon>Viridiplantae</taxon>
        <taxon>Chlorophyta</taxon>
        <taxon>core chlorophytes</taxon>
        <taxon>Trebouxiophyceae</taxon>
        <taxon>Chlorellales</taxon>
        <taxon>Chlorellaceae</taxon>
        <taxon>Chlorella clade</taxon>
        <taxon>Chlorella</taxon>
    </lineage>
</organism>
<name>A0A9D4THS0_CHLVU</name>
<dbReference type="GO" id="GO:0032259">
    <property type="term" value="P:methylation"/>
    <property type="evidence" value="ECO:0007669"/>
    <property type="project" value="UniProtKB-KW"/>
</dbReference>
<protein>
    <recommendedName>
        <fullName evidence="5">tRNA/rRNA methyltransferase SpoU type domain-containing protein</fullName>
    </recommendedName>
</protein>
<keyword evidence="3" id="KW-0040">ANK repeat</keyword>
<dbReference type="InterPro" id="IPR023198">
    <property type="entry name" value="PGP-like_dom2"/>
</dbReference>
<dbReference type="InterPro" id="IPR002110">
    <property type="entry name" value="Ankyrin_rpt"/>
</dbReference>
<dbReference type="InterPro" id="IPR036770">
    <property type="entry name" value="Ankyrin_rpt-contain_sf"/>
</dbReference>
<reference evidence="6" key="2">
    <citation type="submission" date="2020-11" db="EMBL/GenBank/DDBJ databases">
        <authorList>
            <person name="Cecchin M."/>
            <person name="Marcolungo L."/>
            <person name="Rossato M."/>
            <person name="Girolomoni L."/>
            <person name="Cosentino E."/>
            <person name="Cuine S."/>
            <person name="Li-Beisson Y."/>
            <person name="Delledonne M."/>
            <person name="Ballottari M."/>
        </authorList>
    </citation>
    <scope>NUCLEOTIDE SEQUENCE</scope>
    <source>
        <strain evidence="6">211/11P</strain>
        <tissue evidence="6">Whole cell</tissue>
    </source>
</reference>
<feature type="compositionally biased region" description="Low complexity" evidence="4">
    <location>
        <begin position="738"/>
        <end position="749"/>
    </location>
</feature>
<dbReference type="InterPro" id="IPR029064">
    <property type="entry name" value="Ribosomal_eL30-like_sf"/>
</dbReference>
<dbReference type="PROSITE" id="PS50297">
    <property type="entry name" value="ANK_REP_REGION"/>
    <property type="match status" value="4"/>
</dbReference>
<dbReference type="InterPro" id="IPR036412">
    <property type="entry name" value="HAD-like_sf"/>
</dbReference>
<feature type="repeat" description="ANK" evidence="3">
    <location>
        <begin position="401"/>
        <end position="433"/>
    </location>
</feature>
<reference evidence="6" key="1">
    <citation type="journal article" date="2019" name="Plant J.">
        <title>Chlorella vulgaris genome assembly and annotation reveals the molecular basis for metabolic acclimation to high light conditions.</title>
        <authorList>
            <person name="Cecchin M."/>
            <person name="Marcolungo L."/>
            <person name="Rossato M."/>
            <person name="Girolomoni L."/>
            <person name="Cosentino E."/>
            <person name="Cuine S."/>
            <person name="Li-Beisson Y."/>
            <person name="Delledonne M."/>
            <person name="Ballottari M."/>
        </authorList>
    </citation>
    <scope>NUCLEOTIDE SEQUENCE</scope>
    <source>
        <strain evidence="6">211/11P</strain>
    </source>
</reference>
<feature type="repeat" description="ANK" evidence="3">
    <location>
        <begin position="434"/>
        <end position="466"/>
    </location>
</feature>
<keyword evidence="7" id="KW-1185">Reference proteome</keyword>
<dbReference type="Pfam" id="PF00588">
    <property type="entry name" value="SpoU_methylase"/>
    <property type="match status" value="1"/>
</dbReference>
<dbReference type="CDD" id="cd07505">
    <property type="entry name" value="HAD_BPGM-like"/>
    <property type="match status" value="1"/>
</dbReference>
<comment type="caution">
    <text evidence="6">The sequence shown here is derived from an EMBL/GenBank/DDBJ whole genome shotgun (WGS) entry which is preliminary data.</text>
</comment>
<dbReference type="PANTHER" id="PTHR47108:SF1">
    <property type="entry name" value="5-AMINO-6-(5-PHOSPHO-D-RIBITYLAMINO)URACIL PHOSPHATASE, CHLOROPLASTIC"/>
    <property type="match status" value="1"/>
</dbReference>
<dbReference type="GO" id="GO:0006396">
    <property type="term" value="P:RNA processing"/>
    <property type="evidence" value="ECO:0007669"/>
    <property type="project" value="InterPro"/>
</dbReference>
<feature type="compositionally biased region" description="Low complexity" evidence="4">
    <location>
        <begin position="651"/>
        <end position="683"/>
    </location>
</feature>
<evidence type="ECO:0000256" key="1">
    <source>
        <dbReference type="ARBA" id="ARBA00022603"/>
    </source>
</evidence>
<feature type="compositionally biased region" description="Acidic residues" evidence="4">
    <location>
        <begin position="910"/>
        <end position="934"/>
    </location>
</feature>
<dbReference type="Gene3D" id="1.10.150.240">
    <property type="entry name" value="Putative phosphatase, domain 2"/>
    <property type="match status" value="1"/>
</dbReference>
<dbReference type="SUPFAM" id="SSF48403">
    <property type="entry name" value="Ankyrin repeat"/>
    <property type="match status" value="1"/>
</dbReference>
<feature type="repeat" description="ANK" evidence="3">
    <location>
        <begin position="335"/>
        <end position="367"/>
    </location>
</feature>
<dbReference type="InterPro" id="IPR029026">
    <property type="entry name" value="tRNA_m1G_MTases_N"/>
</dbReference>
<dbReference type="PRINTS" id="PR01415">
    <property type="entry name" value="ANKYRIN"/>
</dbReference>
<dbReference type="EMBL" id="SIDB01000011">
    <property type="protein sequence ID" value="KAI3425892.1"/>
    <property type="molecule type" value="Genomic_DNA"/>
</dbReference>
<dbReference type="SMART" id="SM00248">
    <property type="entry name" value="ANK"/>
    <property type="match status" value="7"/>
</dbReference>
<evidence type="ECO:0000256" key="2">
    <source>
        <dbReference type="ARBA" id="ARBA00022679"/>
    </source>
</evidence>
<dbReference type="SUPFAM" id="SSF55315">
    <property type="entry name" value="L30e-like"/>
    <property type="match status" value="1"/>
</dbReference>
<feature type="compositionally biased region" description="Low complexity" evidence="4">
    <location>
        <begin position="959"/>
        <end position="1021"/>
    </location>
</feature>
<keyword evidence="2" id="KW-0808">Transferase</keyword>
<proteinExistence type="predicted"/>
<feature type="compositionally biased region" description="Low complexity" evidence="4">
    <location>
        <begin position="706"/>
        <end position="730"/>
    </location>
</feature>
<feature type="compositionally biased region" description="Polar residues" evidence="4">
    <location>
        <begin position="800"/>
        <end position="828"/>
    </location>
</feature>
<feature type="region of interest" description="Disordered" evidence="4">
    <location>
        <begin position="618"/>
        <end position="749"/>
    </location>
</feature>
<dbReference type="PROSITE" id="PS50088">
    <property type="entry name" value="ANK_REPEAT"/>
    <property type="match status" value="5"/>
</dbReference>
<dbReference type="InterPro" id="IPR029028">
    <property type="entry name" value="Alpha/beta_knot_MTases"/>
</dbReference>
<dbReference type="PANTHER" id="PTHR47108">
    <property type="entry name" value="5-AMINO-6-(5-PHOSPHO-D-RIBITYLAMINO)URACIL PHOSPHATASE, CHLOROPLASTIC"/>
    <property type="match status" value="1"/>
</dbReference>
<feature type="repeat" description="ANK" evidence="3">
    <location>
        <begin position="468"/>
        <end position="500"/>
    </location>
</feature>
<feature type="region of interest" description="Disordered" evidence="4">
    <location>
        <begin position="1406"/>
        <end position="1427"/>
    </location>
</feature>
<dbReference type="Proteomes" id="UP001055712">
    <property type="component" value="Unassembled WGS sequence"/>
</dbReference>
<feature type="compositionally biased region" description="Low complexity" evidence="4">
    <location>
        <begin position="878"/>
        <end position="895"/>
    </location>
</feature>
<evidence type="ECO:0000256" key="4">
    <source>
        <dbReference type="SAM" id="MobiDB-lite"/>
    </source>
</evidence>
<dbReference type="GO" id="GO:0003723">
    <property type="term" value="F:RNA binding"/>
    <property type="evidence" value="ECO:0007669"/>
    <property type="project" value="InterPro"/>
</dbReference>
<evidence type="ECO:0000256" key="3">
    <source>
        <dbReference type="PROSITE-ProRule" id="PRU00023"/>
    </source>
</evidence>
<evidence type="ECO:0000313" key="7">
    <source>
        <dbReference type="Proteomes" id="UP001055712"/>
    </source>
</evidence>
<dbReference type="CDD" id="cd18095">
    <property type="entry name" value="SpoU-like_rRNA-MTase"/>
    <property type="match status" value="1"/>
</dbReference>
<sequence length="1427" mass="145951">MAAVVAANALAHSPCMSRKARRSVTVCAADLPTYSDIETVHISSTANAAVKHCVKLRESGKYRRERGAALLSGSDLVQELAPLCAPYRALVGLDEAQLLSGIEAERYVTVTAPVMQKISGLGSVGDATLAAEVALPAPADLLGAPAGQLRRILALDGVQDPGNLGTLLRTALALGWQGAVLLPGCCDPFNDKALRASRGAVFKLPLAQYSLEEWQQLVEQQGLVALAAEPDRAETAAAKRGAAVSSPAAQQAVQQQQGDLAQVQQRLGQLPVCLCLGAEGQGLSAEVRQLCREITTQPAAMTAGVELTQSAAKGDLKMVRRLLAGGTPPNSKNAHGMTALHFAAAGGHIPVIVTLLNRGASVDAKAGDGYTPLCKAAEAGQGEVVALLMAAGADPSIVTPKHITPLLLAVEKGHADVCAELLAGGANPHTKNPLGGSPIYTAVQKGNGAVVAVLLAAGVDPNSATTPTGLTLLEVAAKNGQAESVSALCEGGARVCMKDASGDTALHKLVQWWKDSKNLPNGKTDGKTEQYLATTQALLAAGADPWLINHAGKTPLNLAADRKNTRATQLMIAAAPSPRAAEKFRKPVKVRSGTHDELAEAADAAHGASTETYIKPAPAAAAASPTRGPASPLAASRPATMSGTSARTPHARVGGASAAARAPPATNAPRSVSRAASGTTRWAGGTGATSPSVSVSYTPARASLASPTPSRTVSSVTSRTTSSVISPRSSGGSAAAVATPRAGTGATKRTTTTITTTTTTRRMAAATPQTTTTVTRSVSAPRVTITSGGGGGVSSRLMQATAASSNRRVQGPSFDSTRSGSSRGSLETSGALNAAAAAAVKAGKGDGGRHPAHGSISAPDTPSGMPAMTSHLSDSPPAGQSDGSVAGSAAAGSDSAFEEHEADAGAVLEAEMDDEDPGTSSEEEEDQEEEEEAGADAGWESSEQEIDVPYAGEADELAEAPAGNASGPAAALAAEEGDATDAAAADTETPAAEADAAGQTAEQAAEQAAQGTPAGETPVEAAGEKAAVEAAEEQLSLAPSPVEEPTITKEVAMDTDVPAKAGGCGCAIISRQVVPLAALPASLPRPSLPWEDTDAGGGSETFPSAEPDFPSSFPSRAPSKPPSSSPGSSSSSSSNEGGLKPLPRNVEGVADDVTLGNPLQRMERLGTAWFGTIFELDGVCVEYECGDGSRSWQQLAAEEGKPPPPLWALKKSQGMKNEQVVSEVFCWTRNPVETRRLAARREEILAALLGGRKPLVPGGVTQLMDMLQRNQSPLALVSSAPEKRVLPALASAGLEGRFDAVVTADDVYRGSPDPEGYLYAAQRLQRPPMRCVVIGSSNLSIEAAHEVGMKCVALAGRHPVYELSAADLVVRDLSQLSFVNLKRLFAAEETVALRDADGDEIDRELALEEEEESDSGSSYVTTQLMDR</sequence>
<feature type="repeat" description="ANK" evidence="3">
    <location>
        <begin position="368"/>
        <end position="400"/>
    </location>
</feature>
<dbReference type="InterPro" id="IPR001537">
    <property type="entry name" value="SpoU_MeTrfase"/>
</dbReference>
<dbReference type="Gene3D" id="3.40.1280.10">
    <property type="match status" value="1"/>
</dbReference>
<evidence type="ECO:0000259" key="5">
    <source>
        <dbReference type="Pfam" id="PF00588"/>
    </source>
</evidence>
<feature type="region of interest" description="Disordered" evidence="4">
    <location>
        <begin position="1082"/>
        <end position="1149"/>
    </location>
</feature>
<feature type="compositionally biased region" description="Low complexity" evidence="4">
    <location>
        <begin position="618"/>
        <end position="632"/>
    </location>
</feature>
<dbReference type="Gene3D" id="3.30.1330.30">
    <property type="match status" value="1"/>
</dbReference>
<feature type="compositionally biased region" description="Polar residues" evidence="4">
    <location>
        <begin position="1415"/>
        <end position="1427"/>
    </location>
</feature>
<gene>
    <name evidence="6" type="ORF">D9Q98_007865</name>
</gene>
<dbReference type="Gene3D" id="1.25.40.20">
    <property type="entry name" value="Ankyrin repeat-containing domain"/>
    <property type="match status" value="2"/>
</dbReference>
<dbReference type="SUPFAM" id="SSF75217">
    <property type="entry name" value="alpha/beta knot"/>
    <property type="match status" value="1"/>
</dbReference>
<evidence type="ECO:0000313" key="6">
    <source>
        <dbReference type="EMBL" id="KAI3425892.1"/>
    </source>
</evidence>
<dbReference type="GO" id="GO:0008173">
    <property type="term" value="F:RNA methyltransferase activity"/>
    <property type="evidence" value="ECO:0007669"/>
    <property type="project" value="InterPro"/>
</dbReference>
<feature type="region of interest" description="Disordered" evidence="4">
    <location>
        <begin position="841"/>
        <end position="1044"/>
    </location>
</feature>
<dbReference type="Gene3D" id="3.40.50.1000">
    <property type="entry name" value="HAD superfamily/HAD-like"/>
    <property type="match status" value="1"/>
</dbReference>
<dbReference type="Pfam" id="PF00702">
    <property type="entry name" value="Hydrolase"/>
    <property type="match status" value="1"/>
</dbReference>
<accession>A0A9D4THS0</accession>
<feature type="domain" description="tRNA/rRNA methyltransferase SpoU type" evidence="5">
    <location>
        <begin position="152"/>
        <end position="296"/>
    </location>
</feature>
<dbReference type="Pfam" id="PF12796">
    <property type="entry name" value="Ank_2"/>
    <property type="match status" value="2"/>
</dbReference>
<dbReference type="NCBIfam" id="TIGR01509">
    <property type="entry name" value="HAD-SF-IA-v3"/>
    <property type="match status" value="1"/>
</dbReference>
<keyword evidence="1" id="KW-0489">Methyltransferase</keyword>
<feature type="region of interest" description="Disordered" evidence="4">
    <location>
        <begin position="800"/>
        <end position="829"/>
    </location>
</feature>
<dbReference type="OrthoDB" id="40579at2759"/>
<dbReference type="SUPFAM" id="SSF56784">
    <property type="entry name" value="HAD-like"/>
    <property type="match status" value="1"/>
</dbReference>